<dbReference type="PANTHER" id="PTHR30069">
    <property type="entry name" value="TONB-DEPENDENT OUTER MEMBRANE RECEPTOR"/>
    <property type="match status" value="1"/>
</dbReference>
<keyword evidence="2" id="KW-0813">Transport</keyword>
<dbReference type="Pfam" id="PF13620">
    <property type="entry name" value="CarboxypepD_reg"/>
    <property type="match status" value="1"/>
</dbReference>
<dbReference type="InParanoid" id="Q01QY1"/>
<proteinExistence type="predicted"/>
<dbReference type="InterPro" id="IPR039426">
    <property type="entry name" value="TonB-dep_rcpt-like"/>
</dbReference>
<dbReference type="STRING" id="234267.Acid_7026"/>
<evidence type="ECO:0008006" key="8">
    <source>
        <dbReference type="Google" id="ProtNLM"/>
    </source>
</evidence>
<sequence length="840" mass="93959">MVAAHTCGVSCTRRFVLPAASIARLLAGILFSYAALHAQVSIMGRVVDENGAGIAGARVEVRSSAGLTVSAFSDPAGNFRAVLPGEGEYSVRVERLGFFLYTNPAQQFEPGASQLTIHLNHQQEFADKVDVTYSPPAIDPQETSERKELSAAEIQGVPYPAPQDYRSALPLFNGVVQDTAGHLHFNGGDSNQANYTLDGFNMSDPVTGRLETRINLESIQSMDLENSRYSADNGRGSSGVLDLKTRMGDDRFRFGGTNFIPGVTSDNGLYINKWTPRVEFSGPIVKGRAWFHNGLDAFYNVDSVHGLPNGQNRTSGLTVSDLSRFQVNITPANILTASFLYNLAETNRFGLSILTPAEATTNIRQTLYMSTIRDQHYFGGALLDIGFADTRGLLHNPSQGPEIYQITPFGNRGNYFSAVNRHWYRQQVAANLFLPTVHFRGSHHLKFGVDLEHESFHQQVARHDYEVLRDDNSVARTVAFAGMPFQSRKNVEAAQYIQDHWSPTDGVTLEAGIRTEWNEIVRDLEVAPRAAVAWAPRKLHDTKFSAGWGIYYDAINLGLIAREQDQISLSTFYLPGGVVHGPVATSFQVNDRALSTPRYQTANVTVERKLPFEFYGKAGYTWREGGDGFVFSTTAPQIGPMFYNGAVFVLKNARHDRYDAADFSIRRTFAGQFEWFLGYTRSSTRSNAAVDYSLENPIFAPQMPGPFAWDTPNRVHMWGWVPLPKRLLPPRLAFLIRNTTAAYLLEYRTGFPFNVLDEEGFLVGAPNSHRYPDYFNVNLHFERRFRALHYLWAWRFGYNNITGNLNPNVVENVQGTPRFLTYGRGQARAFSVRLRLLGRK</sequence>
<dbReference type="GO" id="GO:0015344">
    <property type="term" value="F:siderophore uptake transmembrane transporter activity"/>
    <property type="evidence" value="ECO:0007669"/>
    <property type="project" value="TreeGrafter"/>
</dbReference>
<dbReference type="InterPro" id="IPR008969">
    <property type="entry name" value="CarboxyPept-like_regulatory"/>
</dbReference>
<dbReference type="eggNOG" id="COG3485">
    <property type="taxonomic scope" value="Bacteria"/>
</dbReference>
<evidence type="ECO:0000313" key="7">
    <source>
        <dbReference type="EMBL" id="ABJ87939.1"/>
    </source>
</evidence>
<keyword evidence="4" id="KW-0812">Transmembrane</keyword>
<dbReference type="KEGG" id="sus:Acid_7026"/>
<accession>Q01QY1</accession>
<evidence type="ECO:0000256" key="2">
    <source>
        <dbReference type="ARBA" id="ARBA00022448"/>
    </source>
</evidence>
<evidence type="ECO:0000256" key="3">
    <source>
        <dbReference type="ARBA" id="ARBA00022452"/>
    </source>
</evidence>
<dbReference type="PANTHER" id="PTHR30069:SF46">
    <property type="entry name" value="OAR PROTEIN"/>
    <property type="match status" value="1"/>
</dbReference>
<evidence type="ECO:0000256" key="1">
    <source>
        <dbReference type="ARBA" id="ARBA00004571"/>
    </source>
</evidence>
<dbReference type="Gene3D" id="2.60.40.1120">
    <property type="entry name" value="Carboxypeptidase-like, regulatory domain"/>
    <property type="match status" value="1"/>
</dbReference>
<dbReference type="GO" id="GO:0044718">
    <property type="term" value="P:siderophore transmembrane transport"/>
    <property type="evidence" value="ECO:0007669"/>
    <property type="project" value="TreeGrafter"/>
</dbReference>
<dbReference type="GO" id="GO:0009279">
    <property type="term" value="C:cell outer membrane"/>
    <property type="evidence" value="ECO:0007669"/>
    <property type="project" value="UniProtKB-SubCell"/>
</dbReference>
<dbReference type="Gene3D" id="2.40.170.20">
    <property type="entry name" value="TonB-dependent receptor, beta-barrel domain"/>
    <property type="match status" value="1"/>
</dbReference>
<evidence type="ECO:0000256" key="6">
    <source>
        <dbReference type="ARBA" id="ARBA00023237"/>
    </source>
</evidence>
<keyword evidence="5" id="KW-0472">Membrane</keyword>
<dbReference type="eggNOG" id="COG4771">
    <property type="taxonomic scope" value="Bacteria"/>
</dbReference>
<reference evidence="7" key="1">
    <citation type="submission" date="2006-10" db="EMBL/GenBank/DDBJ databases">
        <title>Complete sequence of Solibacter usitatus Ellin6076.</title>
        <authorList>
            <consortium name="US DOE Joint Genome Institute"/>
            <person name="Copeland A."/>
            <person name="Lucas S."/>
            <person name="Lapidus A."/>
            <person name="Barry K."/>
            <person name="Detter J.C."/>
            <person name="Glavina del Rio T."/>
            <person name="Hammon N."/>
            <person name="Israni S."/>
            <person name="Dalin E."/>
            <person name="Tice H."/>
            <person name="Pitluck S."/>
            <person name="Thompson L.S."/>
            <person name="Brettin T."/>
            <person name="Bruce D."/>
            <person name="Han C."/>
            <person name="Tapia R."/>
            <person name="Gilna P."/>
            <person name="Schmutz J."/>
            <person name="Larimer F."/>
            <person name="Land M."/>
            <person name="Hauser L."/>
            <person name="Kyrpides N."/>
            <person name="Mikhailova N."/>
            <person name="Janssen P.H."/>
            <person name="Kuske C.R."/>
            <person name="Richardson P."/>
        </authorList>
    </citation>
    <scope>NUCLEOTIDE SEQUENCE</scope>
    <source>
        <strain evidence="7">Ellin6076</strain>
    </source>
</reference>
<dbReference type="EMBL" id="CP000473">
    <property type="protein sequence ID" value="ABJ87939.1"/>
    <property type="molecule type" value="Genomic_DNA"/>
</dbReference>
<dbReference type="AlphaFoldDB" id="Q01QY1"/>
<comment type="subcellular location">
    <subcellularLocation>
        <location evidence="1">Cell outer membrane</location>
        <topology evidence="1">Multi-pass membrane protein</topology>
    </subcellularLocation>
</comment>
<dbReference type="SUPFAM" id="SSF56935">
    <property type="entry name" value="Porins"/>
    <property type="match status" value="1"/>
</dbReference>
<dbReference type="SUPFAM" id="SSF49464">
    <property type="entry name" value="Carboxypeptidase regulatory domain-like"/>
    <property type="match status" value="1"/>
</dbReference>
<gene>
    <name evidence="7" type="ordered locus">Acid_7026</name>
</gene>
<organism evidence="7">
    <name type="scientific">Solibacter usitatus (strain Ellin6076)</name>
    <dbReference type="NCBI Taxonomy" id="234267"/>
    <lineage>
        <taxon>Bacteria</taxon>
        <taxon>Pseudomonadati</taxon>
        <taxon>Acidobacteriota</taxon>
        <taxon>Terriglobia</taxon>
        <taxon>Bryobacterales</taxon>
        <taxon>Solibacteraceae</taxon>
        <taxon>Candidatus Solibacter</taxon>
    </lineage>
</organism>
<dbReference type="HOGENOM" id="CLU_338560_0_0_0"/>
<evidence type="ECO:0000256" key="4">
    <source>
        <dbReference type="ARBA" id="ARBA00022692"/>
    </source>
</evidence>
<dbReference type="InterPro" id="IPR036942">
    <property type="entry name" value="Beta-barrel_TonB_sf"/>
</dbReference>
<protein>
    <recommendedName>
        <fullName evidence="8">TonB-dependent receptor</fullName>
    </recommendedName>
</protein>
<keyword evidence="3" id="KW-1134">Transmembrane beta strand</keyword>
<keyword evidence="6" id="KW-0998">Cell outer membrane</keyword>
<name>Q01QY1_SOLUE</name>
<evidence type="ECO:0000256" key="5">
    <source>
        <dbReference type="ARBA" id="ARBA00023136"/>
    </source>
</evidence>